<evidence type="ECO:0008006" key="4">
    <source>
        <dbReference type="Google" id="ProtNLM"/>
    </source>
</evidence>
<accession>A0ABS5BXT7</accession>
<keyword evidence="1" id="KW-0472">Membrane</keyword>
<evidence type="ECO:0000313" key="3">
    <source>
        <dbReference type="Proteomes" id="UP000676565"/>
    </source>
</evidence>
<dbReference type="Proteomes" id="UP000676565">
    <property type="component" value="Unassembled WGS sequence"/>
</dbReference>
<gene>
    <name evidence="2" type="ORF">J8F10_25205</name>
</gene>
<name>A0ABS5BXT7_9BACT</name>
<evidence type="ECO:0000256" key="1">
    <source>
        <dbReference type="SAM" id="Phobius"/>
    </source>
</evidence>
<organism evidence="2 3">
    <name type="scientific">Gemmata palustris</name>
    <dbReference type="NCBI Taxonomy" id="2822762"/>
    <lineage>
        <taxon>Bacteria</taxon>
        <taxon>Pseudomonadati</taxon>
        <taxon>Planctomycetota</taxon>
        <taxon>Planctomycetia</taxon>
        <taxon>Gemmatales</taxon>
        <taxon>Gemmataceae</taxon>
        <taxon>Gemmata</taxon>
    </lineage>
</organism>
<evidence type="ECO:0000313" key="2">
    <source>
        <dbReference type="EMBL" id="MBP3958561.1"/>
    </source>
</evidence>
<keyword evidence="3" id="KW-1185">Reference proteome</keyword>
<dbReference type="RefSeq" id="WP_210658660.1">
    <property type="nucleotide sequence ID" value="NZ_JAGKQQ010000001.1"/>
</dbReference>
<proteinExistence type="predicted"/>
<dbReference type="EMBL" id="JAGKQQ010000001">
    <property type="protein sequence ID" value="MBP3958561.1"/>
    <property type="molecule type" value="Genomic_DNA"/>
</dbReference>
<sequence length="182" mass="20453">MPVSDLWHRRYNWLNRQSPLRLLLLVAGVGCLSCAGCVGISILPSLYQYAFQLTPEDREYRRTRRAISPDGLPSVGRRLKTEMESIPDPDTALQLHPDWDTLRFPNGEWVFGHGISSHDHLRLGSGTQVVKDSRGHVRIFFGHVCGPNGGIGAFHGASSAKSLDDFYRQLSEPFGFHEWVPD</sequence>
<keyword evidence="1" id="KW-0812">Transmembrane</keyword>
<protein>
    <recommendedName>
        <fullName evidence="4">Lipoprotein</fullName>
    </recommendedName>
</protein>
<reference evidence="2 3" key="1">
    <citation type="submission" date="2021-04" db="EMBL/GenBank/DDBJ databases">
        <authorList>
            <person name="Ivanova A."/>
        </authorList>
    </citation>
    <scope>NUCLEOTIDE SEQUENCE [LARGE SCALE GENOMIC DNA]</scope>
    <source>
        <strain evidence="2 3">G18</strain>
    </source>
</reference>
<keyword evidence="1" id="KW-1133">Transmembrane helix</keyword>
<comment type="caution">
    <text evidence="2">The sequence shown here is derived from an EMBL/GenBank/DDBJ whole genome shotgun (WGS) entry which is preliminary data.</text>
</comment>
<feature type="transmembrane region" description="Helical" evidence="1">
    <location>
        <begin position="20"/>
        <end position="43"/>
    </location>
</feature>